<evidence type="ECO:0000313" key="2">
    <source>
        <dbReference type="Proteomes" id="UP001161017"/>
    </source>
</evidence>
<evidence type="ECO:0000313" key="1">
    <source>
        <dbReference type="EMBL" id="MDI1493203.1"/>
    </source>
</evidence>
<gene>
    <name evidence="1" type="ORF">OHK93_004991</name>
</gene>
<proteinExistence type="predicted"/>
<name>A0AA43TYZ4_9LECA</name>
<dbReference type="Proteomes" id="UP001161017">
    <property type="component" value="Unassembled WGS sequence"/>
</dbReference>
<keyword evidence="2" id="KW-1185">Reference proteome</keyword>
<dbReference type="EMBL" id="JAPUFD010000023">
    <property type="protein sequence ID" value="MDI1493203.1"/>
    <property type="molecule type" value="Genomic_DNA"/>
</dbReference>
<protein>
    <submittedName>
        <fullName evidence="1">Uncharacterized protein</fullName>
    </submittedName>
</protein>
<comment type="caution">
    <text evidence="1">The sequence shown here is derived from an EMBL/GenBank/DDBJ whole genome shotgun (WGS) entry which is preliminary data.</text>
</comment>
<accession>A0AA43TYZ4</accession>
<sequence length="202" mass="22816">MYAERIIDEIKKGQPAVIGPVHPEEDFKKLKALFAKKHESLNFGHLADDTYEIVIKELLTKLHQLQKRGDCERLLDKLLEAAFSADILDRPHVLDQESDMELVEHGFAIVESWESSLEAELAGDFKIAKLGGQMTATLSDDRDPTDAFIHLLDTVIRRKLAVVNCRINTLSADIMKKGFVIADRRIDRLAAKLEEHGFAVSR</sequence>
<dbReference type="AlphaFoldDB" id="A0AA43TYZ4"/>
<reference evidence="1" key="1">
    <citation type="journal article" date="2023" name="Genome Biol. Evol.">
        <title>First Whole Genome Sequence and Flow Cytometry Genome Size Data for the Lichen-Forming Fungus Ramalina farinacea (Ascomycota).</title>
        <authorList>
            <person name="Llewellyn T."/>
            <person name="Mian S."/>
            <person name="Hill R."/>
            <person name="Leitch I.J."/>
            <person name="Gaya E."/>
        </authorList>
    </citation>
    <scope>NUCLEOTIDE SEQUENCE</scope>
    <source>
        <strain evidence="1">LIQ254RAFAR</strain>
    </source>
</reference>
<organism evidence="1 2">
    <name type="scientific">Ramalina farinacea</name>
    <dbReference type="NCBI Taxonomy" id="258253"/>
    <lineage>
        <taxon>Eukaryota</taxon>
        <taxon>Fungi</taxon>
        <taxon>Dikarya</taxon>
        <taxon>Ascomycota</taxon>
        <taxon>Pezizomycotina</taxon>
        <taxon>Lecanoromycetes</taxon>
        <taxon>OSLEUM clade</taxon>
        <taxon>Lecanoromycetidae</taxon>
        <taxon>Lecanorales</taxon>
        <taxon>Lecanorineae</taxon>
        <taxon>Ramalinaceae</taxon>
        <taxon>Ramalina</taxon>
    </lineage>
</organism>